<dbReference type="EMBL" id="JBEFKJ010000007">
    <property type="protein sequence ID" value="KAL2045246.1"/>
    <property type="molecule type" value="Genomic_DNA"/>
</dbReference>
<keyword evidence="2" id="KW-1185">Reference proteome</keyword>
<dbReference type="Proteomes" id="UP001590950">
    <property type="component" value="Unassembled WGS sequence"/>
</dbReference>
<protein>
    <submittedName>
        <fullName evidence="1">Uncharacterized protein</fullName>
    </submittedName>
</protein>
<evidence type="ECO:0000313" key="2">
    <source>
        <dbReference type="Proteomes" id="UP001590950"/>
    </source>
</evidence>
<reference evidence="1 2" key="1">
    <citation type="submission" date="2024-09" db="EMBL/GenBank/DDBJ databases">
        <title>Rethinking Asexuality: The Enigmatic Case of Functional Sexual Genes in Lepraria (Stereocaulaceae).</title>
        <authorList>
            <person name="Doellman M."/>
            <person name="Sun Y."/>
            <person name="Barcenas-Pena A."/>
            <person name="Lumbsch H.T."/>
            <person name="Grewe F."/>
        </authorList>
    </citation>
    <scope>NUCLEOTIDE SEQUENCE [LARGE SCALE GENOMIC DNA]</scope>
    <source>
        <strain evidence="1 2">Mercado 3170</strain>
    </source>
</reference>
<sequence length="271" mass="31638">MDGNFSFELAVTAIKRKFKTGTSDFDNEHTDSALRLRDEEGRINVNSELAQITKAAMDVLPNREEYGMILKTEVYRRHVMEIVTSVLYELHGCWKDNRRAYLRDWTNAHLCSYDITTIIEELDWRERRDQARQSAQKVRSLLNDNKFVESACIVFSERINMLAFMYSHIRVLLGYIYELESRMEMVKEVSTLVKIKNPDNRWACSLDHQYDCWKIWLAAFVLDIFNVTKPDGLVDDTVRKAYRGALEAECLAKEVEQMEGLLSADWIGMNP</sequence>
<accession>A0ABR4AK87</accession>
<organism evidence="1 2">
    <name type="scientific">Stereocaulon virgatum</name>
    <dbReference type="NCBI Taxonomy" id="373712"/>
    <lineage>
        <taxon>Eukaryota</taxon>
        <taxon>Fungi</taxon>
        <taxon>Dikarya</taxon>
        <taxon>Ascomycota</taxon>
        <taxon>Pezizomycotina</taxon>
        <taxon>Lecanoromycetes</taxon>
        <taxon>OSLEUM clade</taxon>
        <taxon>Lecanoromycetidae</taxon>
        <taxon>Lecanorales</taxon>
        <taxon>Lecanorineae</taxon>
        <taxon>Stereocaulaceae</taxon>
        <taxon>Stereocaulon</taxon>
    </lineage>
</organism>
<gene>
    <name evidence="1" type="ORF">N7G274_002329</name>
</gene>
<evidence type="ECO:0000313" key="1">
    <source>
        <dbReference type="EMBL" id="KAL2045246.1"/>
    </source>
</evidence>
<name>A0ABR4AK87_9LECA</name>
<comment type="caution">
    <text evidence="1">The sequence shown here is derived from an EMBL/GenBank/DDBJ whole genome shotgun (WGS) entry which is preliminary data.</text>
</comment>
<proteinExistence type="predicted"/>